<dbReference type="InterPro" id="IPR023214">
    <property type="entry name" value="HAD_sf"/>
</dbReference>
<gene>
    <name evidence="14" type="ORF">FCC1311_032862</name>
</gene>
<keyword evidence="6" id="KW-0460">Magnesium</keyword>
<dbReference type="InterPro" id="IPR044492">
    <property type="entry name" value="P_typ_ATPase_HD_dom"/>
</dbReference>
<dbReference type="Pfam" id="PF00690">
    <property type="entry name" value="Cation_ATPase_N"/>
    <property type="match status" value="1"/>
</dbReference>
<dbReference type="SUPFAM" id="SSF81653">
    <property type="entry name" value="Calcium ATPase, transduction domain A"/>
    <property type="match status" value="1"/>
</dbReference>
<dbReference type="GO" id="GO:0140358">
    <property type="term" value="F:P-type transmembrane transporter activity"/>
    <property type="evidence" value="ECO:0007669"/>
    <property type="project" value="InterPro"/>
</dbReference>
<keyword evidence="15" id="KW-1185">Reference proteome</keyword>
<evidence type="ECO:0000259" key="13">
    <source>
        <dbReference type="Pfam" id="PF00690"/>
    </source>
</evidence>
<keyword evidence="4" id="KW-0547">Nucleotide-binding</keyword>
<dbReference type="InterPro" id="IPR023298">
    <property type="entry name" value="ATPase_P-typ_TM_dom_sf"/>
</dbReference>
<dbReference type="SUPFAM" id="SSF56784">
    <property type="entry name" value="HAD-like"/>
    <property type="match status" value="1"/>
</dbReference>
<evidence type="ECO:0000313" key="15">
    <source>
        <dbReference type="Proteomes" id="UP000241890"/>
    </source>
</evidence>
<keyword evidence="8 11" id="KW-1133">Transmembrane helix</keyword>
<dbReference type="InterPro" id="IPR023299">
    <property type="entry name" value="ATPase_P-typ_cyto_dom_N"/>
</dbReference>
<accession>A0A2R5GEM4</accession>
<evidence type="ECO:0000256" key="4">
    <source>
        <dbReference type="ARBA" id="ARBA00022741"/>
    </source>
</evidence>
<dbReference type="InterPro" id="IPR006544">
    <property type="entry name" value="P-type_TPase_V"/>
</dbReference>
<evidence type="ECO:0000256" key="2">
    <source>
        <dbReference type="ARBA" id="ARBA00022692"/>
    </source>
</evidence>
<feature type="domain" description="Cation-transporting P-type ATPase N-terminal" evidence="13">
    <location>
        <begin position="334"/>
        <end position="385"/>
    </location>
</feature>
<dbReference type="EMBL" id="BEYU01000027">
    <property type="protein sequence ID" value="GBG27063.1"/>
    <property type="molecule type" value="Genomic_DNA"/>
</dbReference>
<comment type="caution">
    <text evidence="14">The sequence shown here is derived from an EMBL/GenBank/DDBJ whole genome shotgun (WGS) entry which is preliminary data.</text>
</comment>
<feature type="compositionally biased region" description="Low complexity" evidence="10">
    <location>
        <begin position="101"/>
        <end position="114"/>
    </location>
</feature>
<dbReference type="GO" id="GO:0005524">
    <property type="term" value="F:ATP binding"/>
    <property type="evidence" value="ECO:0007669"/>
    <property type="project" value="UniProtKB-KW"/>
</dbReference>
<dbReference type="InterPro" id="IPR008250">
    <property type="entry name" value="ATPase_P-typ_transduc_dom_A_sf"/>
</dbReference>
<dbReference type="SFLD" id="SFLDF00027">
    <property type="entry name" value="p-type_atpase"/>
    <property type="match status" value="1"/>
</dbReference>
<evidence type="ECO:0000256" key="7">
    <source>
        <dbReference type="ARBA" id="ARBA00022967"/>
    </source>
</evidence>
<feature type="transmembrane region" description="Helical" evidence="11">
    <location>
        <begin position="181"/>
        <end position="206"/>
    </location>
</feature>
<evidence type="ECO:0000256" key="1">
    <source>
        <dbReference type="ARBA" id="ARBA00004141"/>
    </source>
</evidence>
<sequence length="1690" mass="185045">MAGGAAEVPVAKTCRNIEHAAVYQAASWKRTSIIAVAVMLYAIVLPYAWNTMGEPRRRAIVEAESIESQKLVEEAELIEASDGEVVVSFGDDDDDDDEVRSNAASASSSGSVSFGEEDDDEEVGATSAQADGKVNGKVEKKTTNELGEEMLDDGFNKSGGDDEEDEEEEERPLPPAYLPDAGASAALFVLLSSTALFHLLCHWLVWFHALMYFVPSDTISEGSVIHVVPYAHRGKPELVTVKRDASSKRLTIEFQRQRFELLKEGVTTSTVKLLGLSEVSEQVDTEDEDLLLQKLSEEERKSCESKTNAALERHGAFAPIIARVDAPLESYVKSRGLSSQAEVANQRARYGVNVLEMEPKTIPALIKEQLLAPLAIFQFFSAALWLMDEYWQYTIFNLITIFMMEGMTAFQRHRTLKTLKGLAPKPYELPAFRAGRWIQVKTTDLLPGDLISLSSSSHSVALDSKAKKQGDEDDSEAEAAAKKQAAEAAKARRRGTDAVPCDCVILHGSAVVNEATLTGESVPQMKDALKSISNADMNSNLDLQGRDRVHVLFSGTTIISSTPGEESDKSFPPPPDGGCLCYVLRTGFGSSQGELMQMIEFSTESVSADSKETGIALFVLLMFALVSAGYVFKQGMERGDRTTHELLLKCVIILTSVVPRQLPVQMALAVNHALITLMREGVFCTEPFRVPYSGKITHCLFDKTGTLTTDELVPVGVVNATDKNAAKFGPGVEVKSLLSAVRDASKDATMVLAACHSLVAMPEDGSSSDNAAAAGKDAVPELLGDPIELAAMRGVEWGFDPKTQRAKPGDWHILEQALAKVQAKLKEQEDSLSAPASGQGAAPSGAAKKAIEEQIASHKTKVEKLKESIKKSKERASKSPLQSIKILERFHFSSKLQRMSVVCKLQTSGSSEMGSTPYCLVKGSPEAVSKLLREGARPEWYRTTYRTLAEAGMRVLALAYKRCAENTDVATLARDEAERDLEFAGFIAFECRTRGDSAMVIRSLREADHRVAMLTGDAPLTALHVARITNICGDPQRRDNPPLLLTELADGKVEWVGAVGDEKEAMHIAFEASTVPTLAEKHDLLTTEDAMLTAVRQSQGQLWRYVDRIQVFARMSPQGKAKVIRMIQQFQDTDKNIETESFVPSNQTKFVLMCGDGGNDVGALKQADVGLALLSGYGNANTDGGVASGAGGDGEDDENGASSEEQLNERTAEMKVRAKLANKERKEELAAKKKEVMGKQQELMAEEMRLAEERGETGVMVQFNIVKKVTMRLRAELMKENELINRKYAAILNKNPDEDDDKDPTEMALEALDDPNALPVVRPGDASVAAPFTARVPSIRSAIQLIRQGRCTLLSALQQQQIMCLECVISAYCLAALSLEGARSSERQMMASSWLLMSASLAFSYSTPVEKMHPVRPVRSLFHPSIAISVLGQAAIHLFCLSTAVTLAKEAMGEEKLQEVIRFNRRVSRGLEKQMEESEGTLDAMADIMLMWQTPFMPNLMNTVIFLVETSQMMAVLFVGYKGRPWMLGLLENTALSLSLFLCIGCLIFAAWEVSPTVNRLIHLHPFPDDEFRYKIFGLVLTTLFGTFAWDRLVTAIFAPRVFGAMVQQARETTLADFVPMLRTFVKVLTGFVLLSTGNPLIWAGAYWAWGKYKAFLEQQEAADLEAKRAQKKKAKALQGKVASSKTAAK</sequence>
<feature type="transmembrane region" description="Helical" evidence="11">
    <location>
        <begin position="1533"/>
        <end position="1552"/>
    </location>
</feature>
<feature type="transmembrane region" description="Helical" evidence="11">
    <location>
        <begin position="32"/>
        <end position="49"/>
    </location>
</feature>
<dbReference type="InterPro" id="IPR004014">
    <property type="entry name" value="ATPase_P-typ_cation-transptr_N"/>
</dbReference>
<dbReference type="PRINTS" id="PR00119">
    <property type="entry name" value="CATATPASE"/>
</dbReference>
<evidence type="ECO:0000259" key="12">
    <source>
        <dbReference type="Pfam" id="PF00122"/>
    </source>
</evidence>
<feature type="region of interest" description="Disordered" evidence="10">
    <location>
        <begin position="829"/>
        <end position="850"/>
    </location>
</feature>
<feature type="compositionally biased region" description="Basic and acidic residues" evidence="10">
    <location>
        <begin position="134"/>
        <end position="143"/>
    </location>
</feature>
<dbReference type="Proteomes" id="UP000241890">
    <property type="component" value="Unassembled WGS sequence"/>
</dbReference>
<proteinExistence type="predicted"/>
<protein>
    <submittedName>
        <fullName evidence="14">Manganese-transporting ATPase 1</fullName>
    </submittedName>
</protein>
<dbReference type="Gene3D" id="3.40.1110.10">
    <property type="entry name" value="Calcium-transporting ATPase, cytoplasmic domain N"/>
    <property type="match status" value="1"/>
</dbReference>
<keyword evidence="3" id="KW-0479">Metal-binding</keyword>
<evidence type="ECO:0000313" key="14">
    <source>
        <dbReference type="EMBL" id="GBG27063.1"/>
    </source>
</evidence>
<dbReference type="GO" id="GO:0019829">
    <property type="term" value="F:ATPase-coupled monoatomic cation transmembrane transporter activity"/>
    <property type="evidence" value="ECO:0007669"/>
    <property type="project" value="TreeGrafter"/>
</dbReference>
<dbReference type="SFLD" id="SFLDS00003">
    <property type="entry name" value="Haloacid_Dehalogenase"/>
    <property type="match status" value="1"/>
</dbReference>
<feature type="transmembrane region" description="Helical" evidence="11">
    <location>
        <begin position="1572"/>
        <end position="1590"/>
    </location>
</feature>
<evidence type="ECO:0000256" key="10">
    <source>
        <dbReference type="SAM" id="MobiDB-lite"/>
    </source>
</evidence>
<feature type="compositionally biased region" description="Low complexity" evidence="10">
    <location>
        <begin position="833"/>
        <end position="848"/>
    </location>
</feature>
<dbReference type="OrthoDB" id="48943at2759"/>
<dbReference type="SUPFAM" id="SSF81665">
    <property type="entry name" value="Calcium ATPase, transmembrane domain M"/>
    <property type="match status" value="1"/>
</dbReference>
<dbReference type="InterPro" id="IPR059000">
    <property type="entry name" value="ATPase_P-type_domA"/>
</dbReference>
<keyword evidence="2 11" id="KW-0812">Transmembrane</keyword>
<dbReference type="Pfam" id="PF13246">
    <property type="entry name" value="Cation_ATPase"/>
    <property type="match status" value="1"/>
</dbReference>
<dbReference type="GO" id="GO:0046872">
    <property type="term" value="F:metal ion binding"/>
    <property type="evidence" value="ECO:0007669"/>
    <property type="project" value="UniProtKB-KW"/>
</dbReference>
<dbReference type="PANTHER" id="PTHR45630">
    <property type="entry name" value="CATION-TRANSPORTING ATPASE-RELATED"/>
    <property type="match status" value="1"/>
</dbReference>
<dbReference type="SUPFAM" id="SSF81660">
    <property type="entry name" value="Metal cation-transporting ATPase, ATP-binding domain N"/>
    <property type="match status" value="1"/>
</dbReference>
<name>A0A2R5GEM4_9STRA</name>
<evidence type="ECO:0000256" key="9">
    <source>
        <dbReference type="ARBA" id="ARBA00023136"/>
    </source>
</evidence>
<evidence type="ECO:0000256" key="5">
    <source>
        <dbReference type="ARBA" id="ARBA00022840"/>
    </source>
</evidence>
<dbReference type="Gene3D" id="2.70.150.10">
    <property type="entry name" value="Calcium-transporting ATPase, cytoplasmic transduction domain A"/>
    <property type="match status" value="1"/>
</dbReference>
<feature type="compositionally biased region" description="Acidic residues" evidence="10">
    <location>
        <begin position="161"/>
        <end position="170"/>
    </location>
</feature>
<evidence type="ECO:0000256" key="6">
    <source>
        <dbReference type="ARBA" id="ARBA00022842"/>
    </source>
</evidence>
<comment type="subcellular location">
    <subcellularLocation>
        <location evidence="1">Membrane</location>
        <topology evidence="1">Multi-pass membrane protein</topology>
    </subcellularLocation>
</comment>
<evidence type="ECO:0000256" key="3">
    <source>
        <dbReference type="ARBA" id="ARBA00022723"/>
    </source>
</evidence>
<keyword evidence="5" id="KW-0067">ATP-binding</keyword>
<dbReference type="SFLD" id="SFLDG00002">
    <property type="entry name" value="C1.7:_P-type_atpase_like"/>
    <property type="match status" value="1"/>
</dbReference>
<feature type="domain" description="P-type ATPase A" evidence="12">
    <location>
        <begin position="497"/>
        <end position="599"/>
    </location>
</feature>
<reference evidence="14 15" key="1">
    <citation type="submission" date="2017-12" db="EMBL/GenBank/DDBJ databases">
        <title>Sequencing, de novo assembly and annotation of complete genome of a new Thraustochytrid species, strain FCC1311.</title>
        <authorList>
            <person name="Sedici K."/>
            <person name="Godart F."/>
            <person name="Aiese Cigliano R."/>
            <person name="Sanseverino W."/>
            <person name="Barakat M."/>
            <person name="Ortet P."/>
            <person name="Marechal E."/>
            <person name="Cagnac O."/>
            <person name="Amato A."/>
        </authorList>
    </citation>
    <scope>NUCLEOTIDE SEQUENCE [LARGE SCALE GENOMIC DNA]</scope>
</reference>
<dbReference type="GO" id="GO:0016020">
    <property type="term" value="C:membrane"/>
    <property type="evidence" value="ECO:0007669"/>
    <property type="project" value="UniProtKB-SubCell"/>
</dbReference>
<feature type="region of interest" description="Disordered" evidence="10">
    <location>
        <begin position="462"/>
        <end position="483"/>
    </location>
</feature>
<feature type="transmembrane region" description="Helical" evidence="11">
    <location>
        <begin position="1628"/>
        <end position="1650"/>
    </location>
</feature>
<feature type="transmembrane region" description="Helical" evidence="11">
    <location>
        <begin position="1499"/>
        <end position="1521"/>
    </location>
</feature>
<dbReference type="PANTHER" id="PTHR45630:SF6">
    <property type="entry name" value="CATION-TRANSPORTING P-TYPE ATPASE N-TERMINAL DOMAIN-CONTAINING PROTEIN"/>
    <property type="match status" value="1"/>
</dbReference>
<feature type="region of interest" description="Disordered" evidence="10">
    <location>
        <begin position="1185"/>
        <end position="1208"/>
    </location>
</feature>
<keyword evidence="9 11" id="KW-0472">Membrane</keyword>
<dbReference type="Pfam" id="PF00122">
    <property type="entry name" value="E1-E2_ATPase"/>
    <property type="match status" value="1"/>
</dbReference>
<dbReference type="Gene3D" id="3.40.50.1000">
    <property type="entry name" value="HAD superfamily/HAD-like"/>
    <property type="match status" value="1"/>
</dbReference>
<dbReference type="InParanoid" id="A0A2R5GEM4"/>
<dbReference type="InterPro" id="IPR036412">
    <property type="entry name" value="HAD-like_sf"/>
</dbReference>
<keyword evidence="7" id="KW-1278">Translocase</keyword>
<feature type="region of interest" description="Disordered" evidence="10">
    <location>
        <begin position="83"/>
        <end position="177"/>
    </location>
</feature>
<evidence type="ECO:0000256" key="11">
    <source>
        <dbReference type="SAM" id="Phobius"/>
    </source>
</evidence>
<organism evidence="14 15">
    <name type="scientific">Hondaea fermentalgiana</name>
    <dbReference type="NCBI Taxonomy" id="2315210"/>
    <lineage>
        <taxon>Eukaryota</taxon>
        <taxon>Sar</taxon>
        <taxon>Stramenopiles</taxon>
        <taxon>Bigyra</taxon>
        <taxon>Labyrinthulomycetes</taxon>
        <taxon>Thraustochytrida</taxon>
        <taxon>Thraustochytriidae</taxon>
        <taxon>Hondaea</taxon>
    </lineage>
</organism>
<evidence type="ECO:0000256" key="8">
    <source>
        <dbReference type="ARBA" id="ARBA00022989"/>
    </source>
</evidence>